<evidence type="ECO:0000259" key="1">
    <source>
        <dbReference type="PROSITE" id="PS51886"/>
    </source>
</evidence>
<dbReference type="InterPro" id="IPR006571">
    <property type="entry name" value="TLDc_dom"/>
</dbReference>
<name>A0A8J9X0A5_PHATR</name>
<dbReference type="PANTHER" id="PTHR23354">
    <property type="entry name" value="NUCLEOLAR PROTEIN 7/ESTROGEN RECEPTOR COACTIVATOR-RELATED"/>
    <property type="match status" value="1"/>
</dbReference>
<dbReference type="EMBL" id="OU594951">
    <property type="protein sequence ID" value="CAG9278271.1"/>
    <property type="molecule type" value="Genomic_DNA"/>
</dbReference>
<feature type="domain" description="TLDc" evidence="1">
    <location>
        <begin position="1"/>
        <end position="165"/>
    </location>
</feature>
<dbReference type="PROSITE" id="PS51886">
    <property type="entry name" value="TLDC"/>
    <property type="match status" value="1"/>
</dbReference>
<accession>A0A8J9X0A5</accession>
<gene>
    <name evidence="2" type="ORF">PTTT1_LOCUS6409</name>
</gene>
<sequence length="262" mass="29185">MTLDGPWKRLYSSALKDGLSFLTLQQALWNYVGPTVLLIQSTGGARFGYFTQVPWKSSTKWFGASPDGPSKDAFLFALEPSWQLYSRIGDSYWQYLHVPSRSRQGILSGLAVGGVAEDSPRLHITATLEGCRACTTDTTFESGPLLGAGQDFTFDIEAMEVWAVQLQHSTDFPACQAEGEMRASIREETRLRFAQVDKSQFVEDFSSGAFMNHVYQHRAQTRGRADFVAADTGELGYYVEDKAPSVPSICDDDYELDFQNSH</sequence>
<protein>
    <recommendedName>
        <fullName evidence="1">TLDc domain-containing protein</fullName>
    </recommendedName>
</protein>
<dbReference type="Pfam" id="PF07534">
    <property type="entry name" value="TLD"/>
    <property type="match status" value="1"/>
</dbReference>
<dbReference type="AlphaFoldDB" id="A0A8J9X0A5"/>
<organism evidence="2">
    <name type="scientific">Phaeodactylum tricornutum</name>
    <name type="common">Diatom</name>
    <dbReference type="NCBI Taxonomy" id="2850"/>
    <lineage>
        <taxon>Eukaryota</taxon>
        <taxon>Sar</taxon>
        <taxon>Stramenopiles</taxon>
        <taxon>Ochrophyta</taxon>
        <taxon>Bacillariophyta</taxon>
        <taxon>Bacillariophyceae</taxon>
        <taxon>Bacillariophycidae</taxon>
        <taxon>Naviculales</taxon>
        <taxon>Phaeodactylaceae</taxon>
        <taxon>Phaeodactylum</taxon>
    </lineage>
</organism>
<evidence type="ECO:0000313" key="2">
    <source>
        <dbReference type="EMBL" id="CAG9278271.1"/>
    </source>
</evidence>
<proteinExistence type="predicted"/>
<reference evidence="2" key="1">
    <citation type="submission" date="2022-02" db="EMBL/GenBank/DDBJ databases">
        <authorList>
            <person name="Giguere J D."/>
        </authorList>
    </citation>
    <scope>NUCLEOTIDE SEQUENCE</scope>
    <source>
        <strain evidence="2">CCAP 1055/1</strain>
    </source>
</reference>
<dbReference type="SMART" id="SM00584">
    <property type="entry name" value="TLDc"/>
    <property type="match status" value="1"/>
</dbReference>
<dbReference type="Proteomes" id="UP000836788">
    <property type="component" value="Chromosome 10"/>
</dbReference>